<dbReference type="AlphaFoldDB" id="A0A815UDB8"/>
<dbReference type="SMART" id="SM00156">
    <property type="entry name" value="PP2Ac"/>
    <property type="match status" value="2"/>
</dbReference>
<evidence type="ECO:0000256" key="6">
    <source>
        <dbReference type="RuleBase" id="RU004273"/>
    </source>
</evidence>
<dbReference type="EC" id="3.1.3.16" evidence="6"/>
<comment type="similarity">
    <text evidence="6">Belongs to the PPP phosphatase family.</text>
</comment>
<protein>
    <recommendedName>
        <fullName evidence="6">Serine/threonine-protein phosphatase</fullName>
        <ecNumber evidence="6">3.1.3.16</ecNumber>
    </recommendedName>
</protein>
<keyword evidence="5" id="KW-0464">Manganese</keyword>
<dbReference type="PANTHER" id="PTHR45668">
    <property type="entry name" value="SERINE/THREONINE-PROTEIN PHOSPHATASE 5-RELATED"/>
    <property type="match status" value="1"/>
</dbReference>
<organism evidence="9 10">
    <name type="scientific">Adineta steineri</name>
    <dbReference type="NCBI Taxonomy" id="433720"/>
    <lineage>
        <taxon>Eukaryota</taxon>
        <taxon>Metazoa</taxon>
        <taxon>Spiralia</taxon>
        <taxon>Gnathifera</taxon>
        <taxon>Rotifera</taxon>
        <taxon>Eurotatoria</taxon>
        <taxon>Bdelloidea</taxon>
        <taxon>Adinetida</taxon>
        <taxon>Adinetidae</taxon>
        <taxon>Adineta</taxon>
    </lineage>
</organism>
<comment type="cofactor">
    <cofactor evidence="1">
        <name>Mn(2+)</name>
        <dbReference type="ChEBI" id="CHEBI:29035"/>
    </cofactor>
</comment>
<dbReference type="PROSITE" id="PS00125">
    <property type="entry name" value="SER_THR_PHOSPHATASE"/>
    <property type="match status" value="2"/>
</dbReference>
<dbReference type="InterPro" id="IPR013235">
    <property type="entry name" value="PPP_dom"/>
</dbReference>
<evidence type="ECO:0000313" key="9">
    <source>
        <dbReference type="EMBL" id="CAF1515389.1"/>
    </source>
</evidence>
<feature type="region of interest" description="Disordered" evidence="7">
    <location>
        <begin position="19"/>
        <end position="55"/>
    </location>
</feature>
<dbReference type="PRINTS" id="PR00114">
    <property type="entry name" value="STPHPHTASE"/>
</dbReference>
<dbReference type="InterPro" id="IPR004843">
    <property type="entry name" value="Calcineurin-like_PHP"/>
</dbReference>
<feature type="domain" description="Serine/threonine specific protein phosphatases" evidence="8">
    <location>
        <begin position="344"/>
        <end position="349"/>
    </location>
</feature>
<feature type="compositionally biased region" description="Pro residues" evidence="7">
    <location>
        <begin position="26"/>
        <end position="36"/>
    </location>
</feature>
<dbReference type="Proteomes" id="UP000663845">
    <property type="component" value="Unassembled WGS sequence"/>
</dbReference>
<evidence type="ECO:0000259" key="8">
    <source>
        <dbReference type="PROSITE" id="PS00125"/>
    </source>
</evidence>
<evidence type="ECO:0000256" key="7">
    <source>
        <dbReference type="SAM" id="MobiDB-lite"/>
    </source>
</evidence>
<dbReference type="GO" id="GO:0004722">
    <property type="term" value="F:protein serine/threonine phosphatase activity"/>
    <property type="evidence" value="ECO:0007669"/>
    <property type="project" value="UniProtKB-EC"/>
</dbReference>
<keyword evidence="3" id="KW-0677">Repeat</keyword>
<evidence type="ECO:0000256" key="4">
    <source>
        <dbReference type="ARBA" id="ARBA00022801"/>
    </source>
</evidence>
<dbReference type="InterPro" id="IPR018247">
    <property type="entry name" value="EF_Hand_1_Ca_BS"/>
</dbReference>
<keyword evidence="2" id="KW-0479">Metal-binding</keyword>
<comment type="catalytic activity">
    <reaction evidence="6">
        <text>O-phospho-L-threonyl-[protein] + H2O = L-threonyl-[protein] + phosphate</text>
        <dbReference type="Rhea" id="RHEA:47004"/>
        <dbReference type="Rhea" id="RHEA-COMP:11060"/>
        <dbReference type="Rhea" id="RHEA-COMP:11605"/>
        <dbReference type="ChEBI" id="CHEBI:15377"/>
        <dbReference type="ChEBI" id="CHEBI:30013"/>
        <dbReference type="ChEBI" id="CHEBI:43474"/>
        <dbReference type="ChEBI" id="CHEBI:61977"/>
        <dbReference type="EC" id="3.1.3.16"/>
    </reaction>
</comment>
<dbReference type="Pfam" id="PF08321">
    <property type="entry name" value="PPP5"/>
    <property type="match status" value="2"/>
</dbReference>
<comment type="caution">
    <text evidence="9">The sequence shown here is derived from an EMBL/GenBank/DDBJ whole genome shotgun (WGS) entry which is preliminary data.</text>
</comment>
<dbReference type="Gene3D" id="3.60.21.10">
    <property type="match status" value="3"/>
</dbReference>
<evidence type="ECO:0000313" key="10">
    <source>
        <dbReference type="Proteomes" id="UP000663845"/>
    </source>
</evidence>
<gene>
    <name evidence="9" type="ORF">JYZ213_LOCUS44269</name>
</gene>
<evidence type="ECO:0000256" key="1">
    <source>
        <dbReference type="ARBA" id="ARBA00001936"/>
    </source>
</evidence>
<dbReference type="InterPro" id="IPR029052">
    <property type="entry name" value="Metallo-depent_PP-like"/>
</dbReference>
<proteinExistence type="inferred from homology"/>
<dbReference type="PROSITE" id="PS00018">
    <property type="entry name" value="EF_HAND_1"/>
    <property type="match status" value="1"/>
</dbReference>
<accession>A0A815UDB8</accession>
<dbReference type="PANTHER" id="PTHR45668:SF3">
    <property type="entry name" value="SERINE_THREONINE-PROTEIN PHOSPHATASE RDGC"/>
    <property type="match status" value="1"/>
</dbReference>
<dbReference type="InterPro" id="IPR051134">
    <property type="entry name" value="PPP_phosphatase"/>
</dbReference>
<evidence type="ECO:0000256" key="5">
    <source>
        <dbReference type="ARBA" id="ARBA00023211"/>
    </source>
</evidence>
<dbReference type="EMBL" id="CAJNOG010002730">
    <property type="protein sequence ID" value="CAF1515389.1"/>
    <property type="molecule type" value="Genomic_DNA"/>
</dbReference>
<evidence type="ECO:0000256" key="3">
    <source>
        <dbReference type="ARBA" id="ARBA00022737"/>
    </source>
</evidence>
<evidence type="ECO:0000256" key="2">
    <source>
        <dbReference type="ARBA" id="ARBA00022723"/>
    </source>
</evidence>
<feature type="domain" description="Serine/threonine specific protein phosphatases" evidence="8">
    <location>
        <begin position="638"/>
        <end position="643"/>
    </location>
</feature>
<dbReference type="SUPFAM" id="SSF56300">
    <property type="entry name" value="Metallo-dependent phosphatases"/>
    <property type="match status" value="3"/>
</dbReference>
<dbReference type="GO" id="GO:0046872">
    <property type="term" value="F:metal ion binding"/>
    <property type="evidence" value="ECO:0007669"/>
    <property type="project" value="UniProtKB-KW"/>
</dbReference>
<dbReference type="Pfam" id="PF00149">
    <property type="entry name" value="Metallophos"/>
    <property type="match status" value="2"/>
</dbReference>
<dbReference type="InterPro" id="IPR006186">
    <property type="entry name" value="Ser/Thr-sp_prot-phosphatase"/>
</dbReference>
<keyword evidence="4 6" id="KW-0378">Hydrolase</keyword>
<reference evidence="9" key="1">
    <citation type="submission" date="2021-02" db="EMBL/GenBank/DDBJ databases">
        <authorList>
            <person name="Nowell W R."/>
        </authorList>
    </citation>
    <scope>NUCLEOTIDE SEQUENCE</scope>
</reference>
<name>A0A815UDB8_9BILA</name>
<feature type="non-terminal residue" evidence="9">
    <location>
        <position position="1"/>
    </location>
</feature>
<sequence length="980" mass="113105">MLSERWICCCCPKTHKPHRSIVPLEQPQPPPPPPQQQRPQPERQSYPVSKSKRRNKKSDVTLAAVVIIQSWFRRKQAGFEIRRKAAWTIYQNIEYAGEQDQLKLYNFFLDLMQAVTKNPRDALVVAKVLRRTSSLSGSAEEMELVQTTGPDTVYVESSYKGPHIQLPINKEQFESLILALQRGEVLYFLRRIFELSKLALAEEMELVQTTGPDTVYVESSYKGPHIQLPINKEQFESLILALQRGEFLHVRYVLLILHEVRRILKRLPNVNVVSTHQSKCVTVVGDLHGNLSDLMLIFHKNGLPSNENPYIFNGDIVDRGTHSLELFILISVAFVVYPNNVYFNRGNHEDHVLNLRYGFMKEIIRKYKSQATKLLLLFENIYSWLPVASLIDDHIFVTHGGISDITDLNKINQIKRNKYVSILSPSFIIPDNDEQYQIDGLSNEQLLEWRQMLDLLWSDPKQTNGCEANTYRGGGCYWGPDITKKILEKHNWTLAEEMELVQTTGPDTVYVESSYKGPHIQLPINKEQFESLILALQRGEFLHVRYVLLILHEVRRILKRLPNVNVVSTHQSKCVTVVGDLHGNLSDLMLIFHKNGLPSNENPYIFNGDIVDRGTHSLELFILISVAFVVYPNNVYFNRGNHEDHVLNLRYGFMKEIIRKYKSQATKLLLLFENIYSWLPVASLIDDHIFVTHGGISDITDLNKINQIKRNKYVSILSPSFIIPDNDEQYQIDGLSNEQLLEWRQMLDLLWSDPKQTNGCEANTYRGGGCYWGPDITKKILEKHNWSLLIRSHESNTYRGGGCYWGPDITKKILEKHNWSLLIRSHECKEEGFDYCHDKKVLTIFSASNYYAAGSNRGAYVKIATNQPLSIVQFMATKTTVKPLTLWERVSFVEEQALRNLMEKFSSNKSRLMKEFLIKDPSKTGRLSLNDWCDIVTNVLDLRLPWRTLKSRLVDIDLDGSVLYETTFRSQELQCAYNSK</sequence>